<protein>
    <submittedName>
        <fullName evidence="7">Lysine efflux permease</fullName>
    </submittedName>
</protein>
<keyword evidence="4 6" id="KW-1133">Transmembrane helix</keyword>
<feature type="transmembrane region" description="Helical" evidence="6">
    <location>
        <begin position="45"/>
        <end position="67"/>
    </location>
</feature>
<keyword evidence="8" id="KW-1185">Reference proteome</keyword>
<evidence type="ECO:0000313" key="8">
    <source>
        <dbReference type="Proteomes" id="UP001060895"/>
    </source>
</evidence>
<reference evidence="7" key="1">
    <citation type="submission" date="2013-04" db="EMBL/GenBank/DDBJ databases">
        <title>The genome sequencing project of 58 acetic acid bacteria.</title>
        <authorList>
            <person name="Okamoto-Kainuma A."/>
            <person name="Ishikawa M."/>
            <person name="Umino S."/>
            <person name="Koizumi Y."/>
            <person name="Shiwa Y."/>
            <person name="Yoshikawa H."/>
            <person name="Matsutani M."/>
            <person name="Matsushita K."/>
        </authorList>
    </citation>
    <scope>NUCLEOTIDE SEQUENCE</scope>
    <source>
        <strain evidence="7">DSM 12717</strain>
    </source>
</reference>
<keyword evidence="3 6" id="KW-0812">Transmembrane</keyword>
<evidence type="ECO:0000313" key="7">
    <source>
        <dbReference type="EMBL" id="GBQ21717.1"/>
    </source>
</evidence>
<sequence length="222" mass="22979">MEAAMLIPSGFASGFGLTAALIVAIGAQNLFVLRQGLLRRHVAPVVMFCALSDMLLVSAGVLGMGAVVRTIPALVWVMSLGGAVFLAWYGLGALRRAMAPAAMVADERDRPDSLRGTLGRVAAFTYLNPHVYLDTVLLMGAVGGGLPGPARPLFVAGAATASALWFTGLGFGAQLLRPVFARPAAWRVLDGIVAVVMLALAGMLAVRGLGGAAPYLAALYRF</sequence>
<comment type="subcellular location">
    <subcellularLocation>
        <location evidence="1">Cell membrane</location>
        <topology evidence="1">Multi-pass membrane protein</topology>
    </subcellularLocation>
</comment>
<comment type="caution">
    <text evidence="7">The sequence shown here is derived from an EMBL/GenBank/DDBJ whole genome shotgun (WGS) entry which is preliminary data.</text>
</comment>
<evidence type="ECO:0000256" key="6">
    <source>
        <dbReference type="SAM" id="Phobius"/>
    </source>
</evidence>
<dbReference type="InterPro" id="IPR001123">
    <property type="entry name" value="LeuE-type"/>
</dbReference>
<feature type="transmembrane region" description="Helical" evidence="6">
    <location>
        <begin position="12"/>
        <end position="33"/>
    </location>
</feature>
<dbReference type="PANTHER" id="PTHR30086">
    <property type="entry name" value="ARGININE EXPORTER PROTEIN ARGO"/>
    <property type="match status" value="1"/>
</dbReference>
<dbReference type="PANTHER" id="PTHR30086:SF20">
    <property type="entry name" value="ARGININE EXPORTER PROTEIN ARGO-RELATED"/>
    <property type="match status" value="1"/>
</dbReference>
<dbReference type="Proteomes" id="UP001060895">
    <property type="component" value="Unassembled WGS sequence"/>
</dbReference>
<keyword evidence="5 6" id="KW-0472">Membrane</keyword>
<evidence type="ECO:0000256" key="3">
    <source>
        <dbReference type="ARBA" id="ARBA00022692"/>
    </source>
</evidence>
<keyword evidence="2" id="KW-1003">Cell membrane</keyword>
<evidence type="ECO:0000256" key="5">
    <source>
        <dbReference type="ARBA" id="ARBA00023136"/>
    </source>
</evidence>
<gene>
    <name evidence="7" type="ORF">AA12717_0978</name>
</gene>
<evidence type="ECO:0000256" key="1">
    <source>
        <dbReference type="ARBA" id="ARBA00004651"/>
    </source>
</evidence>
<feature type="transmembrane region" description="Helical" evidence="6">
    <location>
        <begin position="188"/>
        <end position="206"/>
    </location>
</feature>
<feature type="transmembrane region" description="Helical" evidence="6">
    <location>
        <begin position="73"/>
        <end position="94"/>
    </location>
</feature>
<evidence type="ECO:0000256" key="4">
    <source>
        <dbReference type="ARBA" id="ARBA00022989"/>
    </source>
</evidence>
<organism evidence="7 8">
    <name type="scientific">Gluconacetobacter sacchari DSM 12717</name>
    <dbReference type="NCBI Taxonomy" id="1307940"/>
    <lineage>
        <taxon>Bacteria</taxon>
        <taxon>Pseudomonadati</taxon>
        <taxon>Pseudomonadota</taxon>
        <taxon>Alphaproteobacteria</taxon>
        <taxon>Acetobacterales</taxon>
        <taxon>Acetobacteraceae</taxon>
        <taxon>Gluconacetobacter</taxon>
    </lineage>
</organism>
<evidence type="ECO:0000256" key="2">
    <source>
        <dbReference type="ARBA" id="ARBA00022475"/>
    </source>
</evidence>
<feature type="transmembrane region" description="Helical" evidence="6">
    <location>
        <begin position="114"/>
        <end position="133"/>
    </location>
</feature>
<dbReference type="EMBL" id="BAQP01000038">
    <property type="protein sequence ID" value="GBQ21717.1"/>
    <property type="molecule type" value="Genomic_DNA"/>
</dbReference>
<feature type="transmembrane region" description="Helical" evidence="6">
    <location>
        <begin position="153"/>
        <end position="176"/>
    </location>
</feature>
<dbReference type="Pfam" id="PF01810">
    <property type="entry name" value="LysE"/>
    <property type="match status" value="1"/>
</dbReference>
<proteinExistence type="predicted"/>
<accession>A0ABQ0P4A4</accession>
<name>A0ABQ0P4A4_9PROT</name>